<dbReference type="InterPro" id="IPR012818">
    <property type="entry name" value="CbiE"/>
</dbReference>
<protein>
    <submittedName>
        <fullName evidence="8">Bifunctional cobalt-precorrin-7 (C(5))-methyltransferase/cobalt-precorrin-6B (C(15))-methyltransferase</fullName>
    </submittedName>
</protein>
<dbReference type="Gene3D" id="3.40.1010.10">
    <property type="entry name" value="Cobalt-precorrin-4 Transmethylase, Domain 1"/>
    <property type="match status" value="1"/>
</dbReference>
<accession>A0A410X2P6</accession>
<reference evidence="7 10" key="2">
    <citation type="submission" date="2022-05" db="EMBL/GenBank/DDBJ databases">
        <title>Genome Sequencing of Bee-Associated Microbes.</title>
        <authorList>
            <person name="Dunlap C."/>
        </authorList>
    </citation>
    <scope>NUCLEOTIDE SEQUENCE [LARGE SCALE GENOMIC DNA]</scope>
    <source>
        <strain evidence="7 10">NRRL B-23120</strain>
    </source>
</reference>
<dbReference type="InterPro" id="IPR006365">
    <property type="entry name" value="Cbl_synth_CobL"/>
</dbReference>
<dbReference type="CDD" id="cd11644">
    <property type="entry name" value="Precorrin-6Y-MT"/>
    <property type="match status" value="1"/>
</dbReference>
<dbReference type="CDD" id="cd02440">
    <property type="entry name" value="AdoMet_MTases"/>
    <property type="match status" value="1"/>
</dbReference>
<dbReference type="EMBL" id="JAMDMJ010000042">
    <property type="protein sequence ID" value="MCY9599344.1"/>
    <property type="molecule type" value="Genomic_DNA"/>
</dbReference>
<dbReference type="Gene3D" id="3.40.50.150">
    <property type="entry name" value="Vaccinia Virus protein VP39"/>
    <property type="match status" value="1"/>
</dbReference>
<dbReference type="UniPathway" id="UPA00148"/>
<dbReference type="PANTHER" id="PTHR43182">
    <property type="entry name" value="COBALT-PRECORRIN-6B C(15)-METHYLTRANSFERASE (DECARBOXYLATING)"/>
    <property type="match status" value="1"/>
</dbReference>
<reference evidence="8 9" key="1">
    <citation type="submission" date="2018-01" db="EMBL/GenBank/DDBJ databases">
        <title>The whole genome sequencing and assembly of Paenibacillus chitinolyticus KCCM 41400 strain.</title>
        <authorList>
            <person name="Kim J.-Y."/>
            <person name="Park M.-K."/>
            <person name="Lee Y.-J."/>
            <person name="Yi H."/>
            <person name="Bahn Y.-S."/>
            <person name="Kim J.F."/>
            <person name="Lee D.-W."/>
        </authorList>
    </citation>
    <scope>NUCLEOTIDE SEQUENCE [LARGE SCALE GENOMIC DNA]</scope>
    <source>
        <strain evidence="8 9">KCCM 41400</strain>
    </source>
</reference>
<keyword evidence="5" id="KW-0949">S-adenosyl-L-methionine</keyword>
<evidence type="ECO:0000256" key="5">
    <source>
        <dbReference type="ARBA" id="ARBA00022691"/>
    </source>
</evidence>
<dbReference type="InterPro" id="IPR000878">
    <property type="entry name" value="4pyrrol_Mease"/>
</dbReference>
<evidence type="ECO:0000256" key="3">
    <source>
        <dbReference type="ARBA" id="ARBA00022603"/>
    </source>
</evidence>
<evidence type="ECO:0000313" key="10">
    <source>
        <dbReference type="Proteomes" id="UP001527202"/>
    </source>
</evidence>
<dbReference type="RefSeq" id="WP_042233519.1">
    <property type="nucleotide sequence ID" value="NZ_CP026520.1"/>
</dbReference>
<keyword evidence="3 8" id="KW-0489">Methyltransferase</keyword>
<dbReference type="InterPro" id="IPR035996">
    <property type="entry name" value="4pyrrol_Methylase_sf"/>
</dbReference>
<dbReference type="GO" id="GO:0032259">
    <property type="term" value="P:methylation"/>
    <property type="evidence" value="ECO:0007669"/>
    <property type="project" value="UniProtKB-KW"/>
</dbReference>
<dbReference type="GeneID" id="95378192"/>
<gene>
    <name evidence="7" type="ORF">M5X16_26740</name>
    <name evidence="8" type="ORF">PC41400_25710</name>
</gene>
<keyword evidence="10" id="KW-1185">Reference proteome</keyword>
<name>A0A410X2P6_9BACL</name>
<proteinExistence type="predicted"/>
<evidence type="ECO:0000256" key="4">
    <source>
        <dbReference type="ARBA" id="ARBA00022679"/>
    </source>
</evidence>
<dbReference type="InterPro" id="IPR014008">
    <property type="entry name" value="Cbl_synth_MTase_CbiT"/>
</dbReference>
<dbReference type="KEGG" id="pchi:PC41400_25710"/>
<dbReference type="Proteomes" id="UP000288943">
    <property type="component" value="Chromosome"/>
</dbReference>
<dbReference type="OrthoDB" id="9780707at2"/>
<dbReference type="NCBIfam" id="TIGR02467">
    <property type="entry name" value="CbiE"/>
    <property type="match status" value="1"/>
</dbReference>
<keyword evidence="4 8" id="KW-0808">Transferase</keyword>
<feature type="domain" description="Tetrapyrrole methylase" evidence="6">
    <location>
        <begin position="7"/>
        <end position="180"/>
    </location>
</feature>
<organism evidence="8 9">
    <name type="scientific">Paenibacillus chitinolyticus</name>
    <dbReference type="NCBI Taxonomy" id="79263"/>
    <lineage>
        <taxon>Bacteria</taxon>
        <taxon>Bacillati</taxon>
        <taxon>Bacillota</taxon>
        <taxon>Bacilli</taxon>
        <taxon>Bacillales</taxon>
        <taxon>Paenibacillaceae</taxon>
        <taxon>Paenibacillus</taxon>
    </lineage>
</organism>
<dbReference type="SUPFAM" id="SSF53790">
    <property type="entry name" value="Tetrapyrrole methylase"/>
    <property type="match status" value="1"/>
</dbReference>
<dbReference type="PANTHER" id="PTHR43182:SF1">
    <property type="entry name" value="COBALT-PRECORRIN-7 C(5)-METHYLTRANSFERASE"/>
    <property type="match status" value="1"/>
</dbReference>
<dbReference type="Proteomes" id="UP001527202">
    <property type="component" value="Unassembled WGS sequence"/>
</dbReference>
<dbReference type="GO" id="GO:0009236">
    <property type="term" value="P:cobalamin biosynthetic process"/>
    <property type="evidence" value="ECO:0007669"/>
    <property type="project" value="UniProtKB-UniPathway"/>
</dbReference>
<dbReference type="InterPro" id="IPR014777">
    <property type="entry name" value="4pyrrole_Mease_sub1"/>
</dbReference>
<dbReference type="SUPFAM" id="SSF53335">
    <property type="entry name" value="S-adenosyl-L-methionine-dependent methyltransferases"/>
    <property type="match status" value="1"/>
</dbReference>
<dbReference type="InterPro" id="IPR050714">
    <property type="entry name" value="Cobalamin_biosynth_MTase"/>
</dbReference>
<comment type="pathway">
    <text evidence="1">Cofactor biosynthesis; adenosylcobalamin biosynthesis.</text>
</comment>
<dbReference type="Gene3D" id="3.30.950.10">
    <property type="entry name" value="Methyltransferase, Cobalt-precorrin-4 Transmethylase, Domain 2"/>
    <property type="match status" value="1"/>
</dbReference>
<dbReference type="AlphaFoldDB" id="A0A410X2P6"/>
<evidence type="ECO:0000313" key="7">
    <source>
        <dbReference type="EMBL" id="MCY9599344.1"/>
    </source>
</evidence>
<evidence type="ECO:0000256" key="2">
    <source>
        <dbReference type="ARBA" id="ARBA00022573"/>
    </source>
</evidence>
<keyword evidence="2" id="KW-0169">Cobalamin biosynthesis</keyword>
<evidence type="ECO:0000313" key="9">
    <source>
        <dbReference type="Proteomes" id="UP000288943"/>
    </source>
</evidence>
<dbReference type="Pfam" id="PF00590">
    <property type="entry name" value="TP_methylase"/>
    <property type="match status" value="1"/>
</dbReference>
<evidence type="ECO:0000259" key="6">
    <source>
        <dbReference type="Pfam" id="PF00590"/>
    </source>
</evidence>
<dbReference type="InterPro" id="IPR014776">
    <property type="entry name" value="4pyrrole_Mease_sub2"/>
</dbReference>
<evidence type="ECO:0000256" key="1">
    <source>
        <dbReference type="ARBA" id="ARBA00004953"/>
    </source>
</evidence>
<evidence type="ECO:0000313" key="8">
    <source>
        <dbReference type="EMBL" id="QAV20898.1"/>
    </source>
</evidence>
<dbReference type="EMBL" id="CP026520">
    <property type="protein sequence ID" value="QAV20898.1"/>
    <property type="molecule type" value="Genomic_DNA"/>
</dbReference>
<dbReference type="NCBIfam" id="TIGR02469">
    <property type="entry name" value="CbiT"/>
    <property type="match status" value="1"/>
</dbReference>
<sequence length="418" mass="45638">MNKPIKVIGIGDNGAESLLPAYRQWIEESEVLVGGERHLAFFPDYRGEKKVLKGGLSAMTDGLAAEERTVVVLASGDPLFYGIGSLLARKLTVELYPNLSSLQLAFARMGESWQDAHVVSLHGRSIKGLAQRIDGRSKVALLTDEHNTPAAIAAYLLEYGMTEYRAFVAENAGGAAERTGWYELEQLARTECAALNLVVLKRTGPSPVWPLGIPDEQFVQRKPDKGLITKREVRVLSLAQLALRPDSVVWDIGTCTGSVAIEAGRIAREGAVFAIEKNEGDLANCHENARRFRVDLTAVHGRAPEGLEAFPDPDAIFIGGTGGEMRELLRICALRLKQGGRIVLNAVTIENLSDAMRAFAEEGMRTDIQLVQISRSKPILQLTRFDALNPVYILTAVHPPQENTDTFDTPVEKGDTAT</sequence>
<dbReference type="GO" id="GO:0008276">
    <property type="term" value="F:protein methyltransferase activity"/>
    <property type="evidence" value="ECO:0007669"/>
    <property type="project" value="InterPro"/>
</dbReference>
<dbReference type="InterPro" id="IPR029063">
    <property type="entry name" value="SAM-dependent_MTases_sf"/>
</dbReference>
<dbReference type="PIRSF" id="PIRSF036428">
    <property type="entry name" value="CobL"/>
    <property type="match status" value="1"/>
</dbReference>